<reference evidence="1" key="1">
    <citation type="journal article" date="2020" name="Stud. Mycol.">
        <title>101 Dothideomycetes genomes: a test case for predicting lifestyles and emergence of pathogens.</title>
        <authorList>
            <person name="Haridas S."/>
            <person name="Albert R."/>
            <person name="Binder M."/>
            <person name="Bloem J."/>
            <person name="Labutti K."/>
            <person name="Salamov A."/>
            <person name="Andreopoulos B."/>
            <person name="Baker S."/>
            <person name="Barry K."/>
            <person name="Bills G."/>
            <person name="Bluhm B."/>
            <person name="Cannon C."/>
            <person name="Castanera R."/>
            <person name="Culley D."/>
            <person name="Daum C."/>
            <person name="Ezra D."/>
            <person name="Gonzalez J."/>
            <person name="Henrissat B."/>
            <person name="Kuo A."/>
            <person name="Liang C."/>
            <person name="Lipzen A."/>
            <person name="Lutzoni F."/>
            <person name="Magnuson J."/>
            <person name="Mondo S."/>
            <person name="Nolan M."/>
            <person name="Ohm R."/>
            <person name="Pangilinan J."/>
            <person name="Park H.-J."/>
            <person name="Ramirez L."/>
            <person name="Alfaro M."/>
            <person name="Sun H."/>
            <person name="Tritt A."/>
            <person name="Yoshinaga Y."/>
            <person name="Zwiers L.-H."/>
            <person name="Turgeon B."/>
            <person name="Goodwin S."/>
            <person name="Spatafora J."/>
            <person name="Crous P."/>
            <person name="Grigoriev I."/>
        </authorList>
    </citation>
    <scope>NUCLEOTIDE SEQUENCE</scope>
    <source>
        <strain evidence="1">CBS 113979</strain>
    </source>
</reference>
<sequence length="155" mass="17651">MFLHFARSPDGLCWAYERSAVCSREHISSSLSRSRSTKPSKLQTKSANFLIYLYDCEIVLGQTGFSVLQFVLLIFSIGLSDVHTSDILFIPTPPSFLHSILDDVGSLCKWHGKLVMLKIRRTKYEEMASYSDPKTCPRLHRATCLFAWRGCPSHF</sequence>
<proteinExistence type="predicted"/>
<dbReference type="AlphaFoldDB" id="A0A6G1GW45"/>
<evidence type="ECO:0000313" key="1">
    <source>
        <dbReference type="EMBL" id="KAF1985181.1"/>
    </source>
</evidence>
<keyword evidence="2" id="KW-1185">Reference proteome</keyword>
<evidence type="ECO:0000313" key="2">
    <source>
        <dbReference type="Proteomes" id="UP000800041"/>
    </source>
</evidence>
<dbReference type="EMBL" id="ML977163">
    <property type="protein sequence ID" value="KAF1985181.1"/>
    <property type="molecule type" value="Genomic_DNA"/>
</dbReference>
<accession>A0A6G1GW45</accession>
<organism evidence="1 2">
    <name type="scientific">Aulographum hederae CBS 113979</name>
    <dbReference type="NCBI Taxonomy" id="1176131"/>
    <lineage>
        <taxon>Eukaryota</taxon>
        <taxon>Fungi</taxon>
        <taxon>Dikarya</taxon>
        <taxon>Ascomycota</taxon>
        <taxon>Pezizomycotina</taxon>
        <taxon>Dothideomycetes</taxon>
        <taxon>Pleosporomycetidae</taxon>
        <taxon>Aulographales</taxon>
        <taxon>Aulographaceae</taxon>
    </lineage>
</organism>
<dbReference type="Proteomes" id="UP000800041">
    <property type="component" value="Unassembled WGS sequence"/>
</dbReference>
<protein>
    <submittedName>
        <fullName evidence="1">Uncharacterized protein</fullName>
    </submittedName>
</protein>
<name>A0A6G1GW45_9PEZI</name>
<gene>
    <name evidence="1" type="ORF">K402DRAFT_111586</name>
</gene>